<dbReference type="Proteomes" id="UP001157418">
    <property type="component" value="Unassembled WGS sequence"/>
</dbReference>
<evidence type="ECO:0000313" key="1">
    <source>
        <dbReference type="EMBL" id="CAH1447213.1"/>
    </source>
</evidence>
<gene>
    <name evidence="1" type="ORF">LVIROSA_LOCUS32843</name>
</gene>
<protein>
    <submittedName>
        <fullName evidence="1">Uncharacterized protein</fullName>
    </submittedName>
</protein>
<reference evidence="1 2" key="1">
    <citation type="submission" date="2022-01" db="EMBL/GenBank/DDBJ databases">
        <authorList>
            <person name="Xiong W."/>
            <person name="Schranz E."/>
        </authorList>
    </citation>
    <scope>NUCLEOTIDE SEQUENCE [LARGE SCALE GENOMIC DNA]</scope>
</reference>
<sequence length="139" mass="14571">MAGVTAIMVQTTRVMVRTALGSRVFGSNPTLTHSQVRFVSSPSPSDTAKRAIDELKNAGSQIKEKAASHAGYVANQSKAAAGATENITEKAKQSAQEAWSATKDAAQKVQDTVAGKAEASADAVKDHIEAAKRTMNTKK</sequence>
<proteinExistence type="predicted"/>
<keyword evidence="2" id="KW-1185">Reference proteome</keyword>
<dbReference type="EMBL" id="CAKMRJ010005523">
    <property type="protein sequence ID" value="CAH1447213.1"/>
    <property type="molecule type" value="Genomic_DNA"/>
</dbReference>
<dbReference type="AlphaFoldDB" id="A0AAU9PAZ7"/>
<accession>A0AAU9PAZ7</accession>
<organism evidence="1 2">
    <name type="scientific">Lactuca virosa</name>
    <dbReference type="NCBI Taxonomy" id="75947"/>
    <lineage>
        <taxon>Eukaryota</taxon>
        <taxon>Viridiplantae</taxon>
        <taxon>Streptophyta</taxon>
        <taxon>Embryophyta</taxon>
        <taxon>Tracheophyta</taxon>
        <taxon>Spermatophyta</taxon>
        <taxon>Magnoliopsida</taxon>
        <taxon>eudicotyledons</taxon>
        <taxon>Gunneridae</taxon>
        <taxon>Pentapetalae</taxon>
        <taxon>asterids</taxon>
        <taxon>campanulids</taxon>
        <taxon>Asterales</taxon>
        <taxon>Asteraceae</taxon>
        <taxon>Cichorioideae</taxon>
        <taxon>Cichorieae</taxon>
        <taxon>Lactucinae</taxon>
        <taxon>Lactuca</taxon>
    </lineage>
</organism>
<evidence type="ECO:0000313" key="2">
    <source>
        <dbReference type="Proteomes" id="UP001157418"/>
    </source>
</evidence>
<comment type="caution">
    <text evidence="1">The sequence shown here is derived from an EMBL/GenBank/DDBJ whole genome shotgun (WGS) entry which is preliminary data.</text>
</comment>
<name>A0AAU9PAZ7_9ASTR</name>